<dbReference type="AlphaFoldDB" id="A0A8J4X5I5"/>
<evidence type="ECO:0000313" key="2">
    <source>
        <dbReference type="Proteomes" id="UP000727407"/>
    </source>
</evidence>
<accession>A0A8J4X5I5</accession>
<name>A0A8J4X5I5_CLAMG</name>
<reference evidence="1" key="1">
    <citation type="submission" date="2020-07" db="EMBL/GenBank/DDBJ databases">
        <title>Clarias magur genome sequencing, assembly and annotation.</title>
        <authorList>
            <person name="Kushwaha B."/>
            <person name="Kumar R."/>
            <person name="Das P."/>
            <person name="Joshi C.G."/>
            <person name="Kumar D."/>
            <person name="Nagpure N.S."/>
            <person name="Pandey M."/>
            <person name="Agarwal S."/>
            <person name="Srivastava S."/>
            <person name="Singh M."/>
            <person name="Sahoo L."/>
            <person name="Jayasankar P."/>
            <person name="Meher P.K."/>
            <person name="Koringa P.G."/>
            <person name="Iquebal M.A."/>
            <person name="Das S.P."/>
            <person name="Bit A."/>
            <person name="Patnaik S."/>
            <person name="Patel N."/>
            <person name="Shah T.M."/>
            <person name="Hinsu A."/>
            <person name="Jena J.K."/>
        </authorList>
    </citation>
    <scope>NUCLEOTIDE SEQUENCE</scope>
    <source>
        <strain evidence="1">CIFAMagur01</strain>
        <tissue evidence="1">Testis</tissue>
    </source>
</reference>
<organism evidence="1 2">
    <name type="scientific">Clarias magur</name>
    <name type="common">Asian catfish</name>
    <name type="synonym">Macropteronotus magur</name>
    <dbReference type="NCBI Taxonomy" id="1594786"/>
    <lineage>
        <taxon>Eukaryota</taxon>
        <taxon>Metazoa</taxon>
        <taxon>Chordata</taxon>
        <taxon>Craniata</taxon>
        <taxon>Vertebrata</taxon>
        <taxon>Euteleostomi</taxon>
        <taxon>Actinopterygii</taxon>
        <taxon>Neopterygii</taxon>
        <taxon>Teleostei</taxon>
        <taxon>Ostariophysi</taxon>
        <taxon>Siluriformes</taxon>
        <taxon>Clariidae</taxon>
        <taxon>Clarias</taxon>
    </lineage>
</organism>
<dbReference type="EMBL" id="QNUK01000083">
    <property type="protein sequence ID" value="KAF5902881.1"/>
    <property type="molecule type" value="Genomic_DNA"/>
</dbReference>
<comment type="caution">
    <text evidence="1">The sequence shown here is derived from an EMBL/GenBank/DDBJ whole genome shotgun (WGS) entry which is preliminary data.</text>
</comment>
<protein>
    <submittedName>
        <fullName evidence="1">Poly(U)-specific endoribonuclease</fullName>
    </submittedName>
</protein>
<sequence length="100" mass="11366">FSLYTAYYIIFIAGFTAPRQRRDFTSHEDGALISDICLRFKPSLRLISRLINPTFPQSCRGRCCEIFSFLSSCSSTVQAHPRSNVLMGFEASVGRLRDLH</sequence>
<dbReference type="Proteomes" id="UP000727407">
    <property type="component" value="Unassembled WGS sequence"/>
</dbReference>
<proteinExistence type="predicted"/>
<keyword evidence="2" id="KW-1185">Reference proteome</keyword>
<gene>
    <name evidence="1" type="primary">ccnh</name>
    <name evidence="1" type="ORF">DAT39_007357</name>
</gene>
<feature type="non-terminal residue" evidence="1">
    <location>
        <position position="1"/>
    </location>
</feature>
<evidence type="ECO:0000313" key="1">
    <source>
        <dbReference type="EMBL" id="KAF5902881.1"/>
    </source>
</evidence>